<dbReference type="EMBL" id="SIJB01000024">
    <property type="protein sequence ID" value="NBI29402.1"/>
    <property type="molecule type" value="Genomic_DNA"/>
</dbReference>
<organism evidence="5 6">
    <name type="scientific">Chengkuizengella marina</name>
    <dbReference type="NCBI Taxonomy" id="2507566"/>
    <lineage>
        <taxon>Bacteria</taxon>
        <taxon>Bacillati</taxon>
        <taxon>Bacillota</taxon>
        <taxon>Bacilli</taxon>
        <taxon>Bacillales</taxon>
        <taxon>Paenibacillaceae</taxon>
        <taxon>Chengkuizengella</taxon>
    </lineage>
</organism>
<dbReference type="Proteomes" id="UP000448943">
    <property type="component" value="Unassembled WGS sequence"/>
</dbReference>
<dbReference type="GO" id="GO:0042956">
    <property type="term" value="P:maltodextrin transmembrane transport"/>
    <property type="evidence" value="ECO:0007669"/>
    <property type="project" value="TreeGrafter"/>
</dbReference>
<evidence type="ECO:0000313" key="5">
    <source>
        <dbReference type="EMBL" id="NBI29402.1"/>
    </source>
</evidence>
<proteinExistence type="inferred from homology"/>
<dbReference type="InterPro" id="IPR006059">
    <property type="entry name" value="SBP"/>
</dbReference>
<dbReference type="PANTHER" id="PTHR30061:SF50">
    <property type="entry name" value="MALTOSE_MALTODEXTRIN-BINDING PERIPLASMIC PROTEIN"/>
    <property type="match status" value="1"/>
</dbReference>
<keyword evidence="6" id="KW-1185">Reference proteome</keyword>
<reference evidence="5 6" key="1">
    <citation type="submission" date="2019-01" db="EMBL/GenBank/DDBJ databases">
        <title>Chengkuizengella sp. nov., isolated from deep-sea sediment of East Pacific Ocean.</title>
        <authorList>
            <person name="Yang J."/>
            <person name="Lai Q."/>
            <person name="Shao Z."/>
        </authorList>
    </citation>
    <scope>NUCLEOTIDE SEQUENCE [LARGE SCALE GENOMIC DNA]</scope>
    <source>
        <strain evidence="5 6">YPA3-1-1</strain>
    </source>
</reference>
<keyword evidence="2" id="KW-0813">Transport</keyword>
<dbReference type="GO" id="GO:1901982">
    <property type="term" value="F:maltose binding"/>
    <property type="evidence" value="ECO:0007669"/>
    <property type="project" value="TreeGrafter"/>
</dbReference>
<dbReference type="AlphaFoldDB" id="A0A6N9Q3M6"/>
<dbReference type="PANTHER" id="PTHR30061">
    <property type="entry name" value="MALTOSE-BINDING PERIPLASMIC PROTEIN"/>
    <property type="match status" value="1"/>
</dbReference>
<dbReference type="Gene3D" id="3.40.190.10">
    <property type="entry name" value="Periplasmic binding protein-like II"/>
    <property type="match status" value="1"/>
</dbReference>
<protein>
    <submittedName>
        <fullName evidence="5">Extracellular solute-binding protein</fullName>
    </submittedName>
</protein>
<feature type="transmembrane region" description="Helical" evidence="4">
    <location>
        <begin position="12"/>
        <end position="29"/>
    </location>
</feature>
<keyword evidence="4" id="KW-0812">Transmembrane</keyword>
<accession>A0A6N9Q3M6</accession>
<keyword evidence="4" id="KW-0472">Membrane</keyword>
<name>A0A6N9Q3M6_9BACL</name>
<gene>
    <name evidence="5" type="ORF">ERL59_10560</name>
</gene>
<keyword evidence="3" id="KW-0732">Signal</keyword>
<evidence type="ECO:0000313" key="6">
    <source>
        <dbReference type="Proteomes" id="UP000448943"/>
    </source>
</evidence>
<feature type="transmembrane region" description="Helical" evidence="4">
    <location>
        <begin position="41"/>
        <end position="59"/>
    </location>
</feature>
<keyword evidence="4" id="KW-1133">Transmembrane helix</keyword>
<evidence type="ECO:0000256" key="2">
    <source>
        <dbReference type="ARBA" id="ARBA00022448"/>
    </source>
</evidence>
<evidence type="ECO:0000256" key="1">
    <source>
        <dbReference type="ARBA" id="ARBA00008520"/>
    </source>
</evidence>
<comment type="similarity">
    <text evidence="1">Belongs to the bacterial solute-binding protein 1 family.</text>
</comment>
<dbReference type="GO" id="GO:0015768">
    <property type="term" value="P:maltose transport"/>
    <property type="evidence" value="ECO:0007669"/>
    <property type="project" value="TreeGrafter"/>
</dbReference>
<dbReference type="SUPFAM" id="SSF53850">
    <property type="entry name" value="Periplasmic binding protein-like II"/>
    <property type="match status" value="1"/>
</dbReference>
<evidence type="ECO:0000256" key="4">
    <source>
        <dbReference type="SAM" id="Phobius"/>
    </source>
</evidence>
<sequence>MISLLLLSNKTQFNSMYIFVIIEVSMVTIGEKRMLNKKSLFMYFGIILISFSIVTFIGGTEPSTTMNEKETNEEERTIYNQRDFQSANILEISVFLDEIQLQLLKEFNIKYEKSHSGVNIRLNSYNKEQAYDKYKQASQVGAASDIMLLDNDWINEFAANGYLIQLDEIMNSMNIEYHNLLRHQTKWNGSDWAVPIDSDIYVWVWNPEQLEKKDVLKPDRLENLLEFMVLYPEKVYVDQNDPYSLLQIISMLNTSQKQRSSVESEHLKIQLDIISKLAAAENSWESIKNGDILFKLTTLKDFYNHGNDEFEYAPIYLETEFMNASPVGGGVIKGSSFVVSSNTKVQKEAFEWLQTLLLDSYYSKIFINNNRVDDIQLEVLKALKPNPNLPDQLSRFIQDLNQLNHEGQMNFLEQHSDLWTSQWMGYDQN</sequence>
<dbReference type="Pfam" id="PF13416">
    <property type="entry name" value="SBP_bac_8"/>
    <property type="match status" value="1"/>
</dbReference>
<comment type="caution">
    <text evidence="5">The sequence shown here is derived from an EMBL/GenBank/DDBJ whole genome shotgun (WGS) entry which is preliminary data.</text>
</comment>
<dbReference type="GO" id="GO:0055052">
    <property type="term" value="C:ATP-binding cassette (ABC) transporter complex, substrate-binding subunit-containing"/>
    <property type="evidence" value="ECO:0007669"/>
    <property type="project" value="TreeGrafter"/>
</dbReference>
<evidence type="ECO:0000256" key="3">
    <source>
        <dbReference type="ARBA" id="ARBA00022729"/>
    </source>
</evidence>